<proteinExistence type="predicted"/>
<dbReference type="AlphaFoldDB" id="A0A1E7FN50"/>
<keyword evidence="1" id="KW-0732">Signal</keyword>
<reference evidence="2 3" key="1">
    <citation type="submission" date="2016-09" db="EMBL/GenBank/DDBJ databases">
        <title>Extensive genetic diversity and differential bi-allelic expression allows diatom success in the polar Southern Ocean.</title>
        <authorList>
            <consortium name="DOE Joint Genome Institute"/>
            <person name="Mock T."/>
            <person name="Otillar R.P."/>
            <person name="Strauss J."/>
            <person name="Dupont C."/>
            <person name="Frickenhaus S."/>
            <person name="Maumus F."/>
            <person name="Mcmullan M."/>
            <person name="Sanges R."/>
            <person name="Schmutz J."/>
            <person name="Toseland A."/>
            <person name="Valas R."/>
            <person name="Veluchamy A."/>
            <person name="Ward B.J."/>
            <person name="Allen A."/>
            <person name="Barry K."/>
            <person name="Falciatore A."/>
            <person name="Ferrante M."/>
            <person name="Fortunato A.E."/>
            <person name="Gloeckner G."/>
            <person name="Gruber A."/>
            <person name="Hipkin R."/>
            <person name="Janech M."/>
            <person name="Kroth P."/>
            <person name="Leese F."/>
            <person name="Lindquist E."/>
            <person name="Lyon B.R."/>
            <person name="Martin J."/>
            <person name="Mayer C."/>
            <person name="Parker M."/>
            <person name="Quesneville H."/>
            <person name="Raymond J."/>
            <person name="Uhlig C."/>
            <person name="Valentin K.U."/>
            <person name="Worden A.Z."/>
            <person name="Armbrust E.V."/>
            <person name="Bowler C."/>
            <person name="Green B."/>
            <person name="Moulton V."/>
            <person name="Van Oosterhout C."/>
            <person name="Grigoriev I."/>
        </authorList>
    </citation>
    <scope>NUCLEOTIDE SEQUENCE [LARGE SCALE GENOMIC DNA]</scope>
    <source>
        <strain evidence="2 3">CCMP1102</strain>
    </source>
</reference>
<feature type="chain" id="PRO_5009193301" evidence="1">
    <location>
        <begin position="26"/>
        <end position="151"/>
    </location>
</feature>
<dbReference type="KEGG" id="fcy:FRACYDRAFT_268051"/>
<gene>
    <name evidence="2" type="ORF">FRACYDRAFT_268051</name>
</gene>
<dbReference type="EMBL" id="KV784355">
    <property type="protein sequence ID" value="OEU19590.1"/>
    <property type="molecule type" value="Genomic_DNA"/>
</dbReference>
<keyword evidence="3" id="KW-1185">Reference proteome</keyword>
<feature type="non-terminal residue" evidence="2">
    <location>
        <position position="151"/>
    </location>
</feature>
<feature type="signal peptide" evidence="1">
    <location>
        <begin position="1"/>
        <end position="25"/>
    </location>
</feature>
<accession>A0A1E7FN50</accession>
<evidence type="ECO:0000313" key="2">
    <source>
        <dbReference type="EMBL" id="OEU19590.1"/>
    </source>
</evidence>
<sequence length="151" mass="16442">MRLSTAVKFIILMVHASSYVPFVLCKKDSMRDATTTTTTTDTTTTDTTTVLNGNNNDERMMFEADDNSSSSSSSSKEVNYSYRRNYVAILEPDNFVTVFPNGGGIDDIIDGVIMNFGSGNSPLQLQGSSTILNGKVYDPADIEIVNKPNGF</sequence>
<name>A0A1E7FN50_9STRA</name>
<organism evidence="2 3">
    <name type="scientific">Fragilariopsis cylindrus CCMP1102</name>
    <dbReference type="NCBI Taxonomy" id="635003"/>
    <lineage>
        <taxon>Eukaryota</taxon>
        <taxon>Sar</taxon>
        <taxon>Stramenopiles</taxon>
        <taxon>Ochrophyta</taxon>
        <taxon>Bacillariophyta</taxon>
        <taxon>Bacillariophyceae</taxon>
        <taxon>Bacillariophycidae</taxon>
        <taxon>Bacillariales</taxon>
        <taxon>Bacillariaceae</taxon>
        <taxon>Fragilariopsis</taxon>
    </lineage>
</organism>
<protein>
    <submittedName>
        <fullName evidence="2">Uncharacterized protein</fullName>
    </submittedName>
</protein>
<evidence type="ECO:0000313" key="3">
    <source>
        <dbReference type="Proteomes" id="UP000095751"/>
    </source>
</evidence>
<dbReference type="InParanoid" id="A0A1E7FN50"/>
<evidence type="ECO:0000256" key="1">
    <source>
        <dbReference type="SAM" id="SignalP"/>
    </source>
</evidence>
<dbReference type="Proteomes" id="UP000095751">
    <property type="component" value="Unassembled WGS sequence"/>
</dbReference>